<dbReference type="PANTHER" id="PTHR20861:SF1">
    <property type="entry name" value="HOMOSERINE KINASE"/>
    <property type="match status" value="1"/>
</dbReference>
<dbReference type="RefSeq" id="WP_154730193.1">
    <property type="nucleotide sequence ID" value="NZ_SZYE01000119.1"/>
</dbReference>
<keyword evidence="6 13" id="KW-0808">Transferase</keyword>
<dbReference type="Proteomes" id="UP000308121">
    <property type="component" value="Unassembled WGS sequence"/>
</dbReference>
<comment type="catalytic activity">
    <reaction evidence="11 13">
        <text>L-homoserine + ATP = O-phospho-L-homoserine + ADP + H(+)</text>
        <dbReference type="Rhea" id="RHEA:13985"/>
        <dbReference type="ChEBI" id="CHEBI:15378"/>
        <dbReference type="ChEBI" id="CHEBI:30616"/>
        <dbReference type="ChEBI" id="CHEBI:57476"/>
        <dbReference type="ChEBI" id="CHEBI:57590"/>
        <dbReference type="ChEBI" id="CHEBI:456216"/>
        <dbReference type="EC" id="2.7.1.39"/>
    </reaction>
</comment>
<evidence type="ECO:0000256" key="10">
    <source>
        <dbReference type="ARBA" id="ARBA00022840"/>
    </source>
</evidence>
<evidence type="ECO:0000313" key="17">
    <source>
        <dbReference type="Proteomes" id="UP000308121"/>
    </source>
</evidence>
<protein>
    <recommendedName>
        <fullName evidence="4 13">Homoserine kinase</fullName>
        <shortName evidence="13">HK</shortName>
        <shortName evidence="13">HSK</shortName>
        <ecNumber evidence="3 13">2.7.1.39</ecNumber>
    </recommendedName>
</protein>
<gene>
    <name evidence="13" type="primary">thrB</name>
    <name evidence="16" type="ORF">FA014_13530</name>
</gene>
<keyword evidence="7 13" id="KW-0791">Threonine biosynthesis</keyword>
<dbReference type="InterPro" id="IPR013750">
    <property type="entry name" value="GHMP_kinase_C_dom"/>
</dbReference>
<dbReference type="Pfam" id="PF08544">
    <property type="entry name" value="GHMP_kinases_C"/>
    <property type="match status" value="1"/>
</dbReference>
<comment type="caution">
    <text evidence="16">The sequence shown here is derived from an EMBL/GenBank/DDBJ whole genome shotgun (WGS) entry which is preliminary data.</text>
</comment>
<dbReference type="UniPathway" id="UPA00050">
    <property type="reaction ID" value="UER00064"/>
</dbReference>
<feature type="domain" description="GHMP kinase N-terminal" evidence="14">
    <location>
        <begin position="65"/>
        <end position="148"/>
    </location>
</feature>
<dbReference type="AlphaFoldDB" id="A0A7Z8JZI3"/>
<keyword evidence="13" id="KW-0963">Cytoplasm</keyword>
<evidence type="ECO:0000313" key="16">
    <source>
        <dbReference type="EMBL" id="TKR23003.1"/>
    </source>
</evidence>
<dbReference type="InterPro" id="IPR020568">
    <property type="entry name" value="Ribosomal_Su5_D2-typ_SF"/>
</dbReference>
<evidence type="ECO:0000256" key="2">
    <source>
        <dbReference type="ARBA" id="ARBA00007370"/>
    </source>
</evidence>
<dbReference type="PANTHER" id="PTHR20861">
    <property type="entry name" value="HOMOSERINE/4-DIPHOSPHOCYTIDYL-2-C-METHYL-D-ERYTHRITOL KINASE"/>
    <property type="match status" value="1"/>
</dbReference>
<dbReference type="Gene3D" id="3.30.230.10">
    <property type="match status" value="1"/>
</dbReference>
<evidence type="ECO:0000256" key="3">
    <source>
        <dbReference type="ARBA" id="ARBA00012078"/>
    </source>
</evidence>
<dbReference type="Pfam" id="PF00288">
    <property type="entry name" value="GHMP_kinases_N"/>
    <property type="match status" value="1"/>
</dbReference>
<keyword evidence="8 13" id="KW-0547">Nucleotide-binding</keyword>
<evidence type="ECO:0000256" key="12">
    <source>
        <dbReference type="ARBA" id="ARBA00049954"/>
    </source>
</evidence>
<evidence type="ECO:0000259" key="15">
    <source>
        <dbReference type="Pfam" id="PF08544"/>
    </source>
</evidence>
<dbReference type="GO" id="GO:0005737">
    <property type="term" value="C:cytoplasm"/>
    <property type="evidence" value="ECO:0007669"/>
    <property type="project" value="UniProtKB-SubCell"/>
</dbReference>
<organism evidence="16 17">
    <name type="scientific">Cellulomonas hominis</name>
    <dbReference type="NCBI Taxonomy" id="156981"/>
    <lineage>
        <taxon>Bacteria</taxon>
        <taxon>Bacillati</taxon>
        <taxon>Actinomycetota</taxon>
        <taxon>Actinomycetes</taxon>
        <taxon>Micrococcales</taxon>
        <taxon>Cellulomonadaceae</taxon>
        <taxon>Cellulomonas</taxon>
    </lineage>
</organism>
<reference evidence="16 17" key="1">
    <citation type="submission" date="2019-05" db="EMBL/GenBank/DDBJ databases">
        <title>Genome sequence of Cellulomonas hominis strain CS1.</title>
        <authorList>
            <person name="Belmont J."/>
            <person name="Maclea K.S."/>
        </authorList>
    </citation>
    <scope>NUCLEOTIDE SEQUENCE [LARGE SCALE GENOMIC DNA]</scope>
    <source>
        <strain evidence="16 17">CS1</strain>
    </source>
</reference>
<keyword evidence="9 13" id="KW-0418">Kinase</keyword>
<dbReference type="HAMAP" id="MF_00384">
    <property type="entry name" value="Homoser_kinase"/>
    <property type="match status" value="1"/>
</dbReference>
<dbReference type="NCBIfam" id="TIGR00191">
    <property type="entry name" value="thrB"/>
    <property type="match status" value="1"/>
</dbReference>
<dbReference type="OrthoDB" id="9769912at2"/>
<dbReference type="PRINTS" id="PR00958">
    <property type="entry name" value="HOMSERKINASE"/>
</dbReference>
<evidence type="ECO:0000256" key="7">
    <source>
        <dbReference type="ARBA" id="ARBA00022697"/>
    </source>
</evidence>
<comment type="pathway">
    <text evidence="1 13">Amino-acid biosynthesis; L-threonine biosynthesis; L-threonine from L-aspartate: step 4/5.</text>
</comment>
<dbReference type="PROSITE" id="PS00627">
    <property type="entry name" value="GHMP_KINASES_ATP"/>
    <property type="match status" value="1"/>
</dbReference>
<dbReference type="EMBL" id="SZYE01000119">
    <property type="protein sequence ID" value="TKR23003.1"/>
    <property type="molecule type" value="Genomic_DNA"/>
</dbReference>
<dbReference type="GO" id="GO:0005524">
    <property type="term" value="F:ATP binding"/>
    <property type="evidence" value="ECO:0007669"/>
    <property type="project" value="UniProtKB-UniRule"/>
</dbReference>
<dbReference type="InterPro" id="IPR006204">
    <property type="entry name" value="GHMP_kinase_N_dom"/>
</dbReference>
<dbReference type="InterPro" id="IPR006203">
    <property type="entry name" value="GHMP_knse_ATP-bd_CS"/>
</dbReference>
<dbReference type="InterPro" id="IPR036554">
    <property type="entry name" value="GHMP_kinase_C_sf"/>
</dbReference>
<evidence type="ECO:0000256" key="11">
    <source>
        <dbReference type="ARBA" id="ARBA00049375"/>
    </source>
</evidence>
<dbReference type="InterPro" id="IPR000870">
    <property type="entry name" value="Homoserine_kinase"/>
</dbReference>
<dbReference type="EC" id="2.7.1.39" evidence="3 13"/>
<feature type="domain" description="GHMP kinase C-terminal" evidence="15">
    <location>
        <begin position="210"/>
        <end position="268"/>
    </location>
</feature>
<evidence type="ECO:0000256" key="4">
    <source>
        <dbReference type="ARBA" id="ARBA00017858"/>
    </source>
</evidence>
<comment type="similarity">
    <text evidence="2 13">Belongs to the GHMP kinase family. Homoserine kinase subfamily.</text>
</comment>
<dbReference type="PIRSF" id="PIRSF000676">
    <property type="entry name" value="Homoser_kin"/>
    <property type="match status" value="1"/>
</dbReference>
<evidence type="ECO:0000256" key="6">
    <source>
        <dbReference type="ARBA" id="ARBA00022679"/>
    </source>
</evidence>
<dbReference type="GO" id="GO:0009088">
    <property type="term" value="P:threonine biosynthetic process"/>
    <property type="evidence" value="ECO:0007669"/>
    <property type="project" value="UniProtKB-UniRule"/>
</dbReference>
<evidence type="ECO:0000256" key="9">
    <source>
        <dbReference type="ARBA" id="ARBA00022777"/>
    </source>
</evidence>
<comment type="caution">
    <text evidence="13">Lacks conserved residue(s) required for the propagation of feature annotation.</text>
</comment>
<evidence type="ECO:0000256" key="1">
    <source>
        <dbReference type="ARBA" id="ARBA00005015"/>
    </source>
</evidence>
<evidence type="ECO:0000256" key="5">
    <source>
        <dbReference type="ARBA" id="ARBA00022605"/>
    </source>
</evidence>
<dbReference type="SUPFAM" id="SSF54211">
    <property type="entry name" value="Ribosomal protein S5 domain 2-like"/>
    <property type="match status" value="1"/>
</dbReference>
<keyword evidence="5 13" id="KW-0028">Amino-acid biosynthesis</keyword>
<accession>A0A7Z8JZI3</accession>
<dbReference type="SUPFAM" id="SSF55060">
    <property type="entry name" value="GHMP Kinase, C-terminal domain"/>
    <property type="match status" value="1"/>
</dbReference>
<evidence type="ECO:0000256" key="8">
    <source>
        <dbReference type="ARBA" id="ARBA00022741"/>
    </source>
</evidence>
<dbReference type="Gene3D" id="3.30.70.890">
    <property type="entry name" value="GHMP kinase, C-terminal domain"/>
    <property type="match status" value="1"/>
</dbReference>
<name>A0A7Z8JZI3_9CELL</name>
<comment type="subcellular location">
    <subcellularLocation>
        <location evidence="13">Cytoplasm</location>
    </subcellularLocation>
</comment>
<dbReference type="InterPro" id="IPR014721">
    <property type="entry name" value="Ribsml_uS5_D2-typ_fold_subgr"/>
</dbReference>
<evidence type="ECO:0000259" key="14">
    <source>
        <dbReference type="Pfam" id="PF00288"/>
    </source>
</evidence>
<keyword evidence="10 13" id="KW-0067">ATP-binding</keyword>
<evidence type="ECO:0000256" key="13">
    <source>
        <dbReference type="HAMAP-Rule" id="MF_00384"/>
    </source>
</evidence>
<comment type="function">
    <text evidence="12 13">Catalyzes the ATP-dependent phosphorylation of L-homoserine to L-homoserine phosphate.</text>
</comment>
<sequence>MRLGADRARVRVPATSANLGPGFDALGLALALHDEVEVRALGSADVVVDVVGEGADEVPSGDDHLVVRALRHALDHVGAPQTGLHLTCRNRIPHGRGLGSSAGAVVAGLLAARALVAEPESLDDDVVLRLATELEGHPDNAAPALLGGATVAWSEGGDAVRAAGLAVHPDVAPVAVVPSSRLSTSHARGVLPAQVPHGDAAFQAGRAALLVEALGRRPDLLLPATEDRLHQGYRRPVMAESLALVDALRAQGVAAVVSGAGPTVLVLARAAGAPGEDGGRPTDADAALQQVFGGVMGGWRIVPLAIDTAGAEARRLP</sequence>
<dbReference type="GO" id="GO:0004413">
    <property type="term" value="F:homoserine kinase activity"/>
    <property type="evidence" value="ECO:0007669"/>
    <property type="project" value="UniProtKB-UniRule"/>
</dbReference>
<proteinExistence type="inferred from homology"/>